<feature type="region of interest" description="Disordered" evidence="1">
    <location>
        <begin position="312"/>
        <end position="491"/>
    </location>
</feature>
<feature type="region of interest" description="Disordered" evidence="1">
    <location>
        <begin position="505"/>
        <end position="534"/>
    </location>
</feature>
<feature type="compositionally biased region" description="Polar residues" evidence="1">
    <location>
        <begin position="990"/>
        <end position="1008"/>
    </location>
</feature>
<feature type="compositionally biased region" description="Polar residues" evidence="1">
    <location>
        <begin position="954"/>
        <end position="964"/>
    </location>
</feature>
<evidence type="ECO:0000256" key="1">
    <source>
        <dbReference type="SAM" id="MobiDB-lite"/>
    </source>
</evidence>
<feature type="compositionally biased region" description="Low complexity" evidence="1">
    <location>
        <begin position="729"/>
        <end position="739"/>
    </location>
</feature>
<feature type="compositionally biased region" description="Polar residues" evidence="1">
    <location>
        <begin position="782"/>
        <end position="797"/>
    </location>
</feature>
<evidence type="ECO:0000313" key="2">
    <source>
        <dbReference type="EMBL" id="KAF0773155.1"/>
    </source>
</evidence>
<organism evidence="2 3">
    <name type="scientific">Aphis craccivora</name>
    <name type="common">Cowpea aphid</name>
    <dbReference type="NCBI Taxonomy" id="307492"/>
    <lineage>
        <taxon>Eukaryota</taxon>
        <taxon>Metazoa</taxon>
        <taxon>Ecdysozoa</taxon>
        <taxon>Arthropoda</taxon>
        <taxon>Hexapoda</taxon>
        <taxon>Insecta</taxon>
        <taxon>Pterygota</taxon>
        <taxon>Neoptera</taxon>
        <taxon>Paraneoptera</taxon>
        <taxon>Hemiptera</taxon>
        <taxon>Sternorrhyncha</taxon>
        <taxon>Aphidomorpha</taxon>
        <taxon>Aphidoidea</taxon>
        <taxon>Aphididae</taxon>
        <taxon>Aphidini</taxon>
        <taxon>Aphis</taxon>
        <taxon>Aphis</taxon>
    </lineage>
</organism>
<protein>
    <submittedName>
        <fullName evidence="2">Uncharacterized protein</fullName>
    </submittedName>
</protein>
<gene>
    <name evidence="2" type="ORF">FWK35_00000838</name>
</gene>
<sequence>MSELNPAQSLYEKSSCPSASRRRVTFIINIDTHSRGILGSVGAVVSCGPHGPRAQIPRLPYMASDATIARALLPQRHAPQPQLDPELNSTNMLDVYRSDSQKSDSSQRPRVSFNRDVRIKKIGNSDAASIVEALAGDGEGHLVPTPVRREKIKASKRELALEADRVLKQADSVASLHSDVPPRRQQRSKPDGGSLQRKTSFGGTDSKKWNSEGKLSSYMSLDRPKNRIRKREQPTWEDQRHGGQQYRSSTDLTTAAAPPKRRSTASSGGGKLTRSVSDAGDRDKPLASGDGGDAKRSISLFGTIQRIKTKIKKRPTAMAVDRSSEPSAAAVTPGPSPPPAPVRAKKQLSPIIESSPRDEYFKYSVGGPLDYSGASPPRPVRGHKVDRIVRKLQQQQQHHHHHQQQQQQQQQAATAELARHPSPPPPPQSSSPDFAHAHNGNEPFSYTATSSPTIVHLPDDTAADRPPPPRRLQRQQQYRSAGGMDDTWTSYDDLSHRRDALESRLQKRAAVVRPQRTGTGAASVRVRTPTESAASPDTYATVYKKNETLGGGDRYFERKIVTEHRFARRTPRLSGDGAGDDRDDDAVDADRRDRRDYRDVADHGGDHHHQHHRDASRGRPPTSRTSSGMPTIVSRNNVTVVNGPRSVPGVHAADKPAKKRSRLDKFKMLFTGGSSASKENKRPSPSARAQYNSSDPESYTSSLRKRYNVFTGSDNQNKQGNHVSGNRRTSSPSKTSKPTGNNAWFKSLDRFGKKNKRSKTFTSGSENDDEIRVHRVNDRNNSKGTTRSYHSVGNLNSLDMDHSPRLIADKRHSLIDSSAGSTTEGDSSQKSHKSTVYLHATTVGEIPESRQLHQSVFGAKSRRAASREELSSRNDAFGGGGAQKRTLSRSVSVLAPWAPRQGEGRTVDYDERGRPPRAPSSTRHGPIKATKSDPEESSAAGTGRSASATRIKNRTPNRASSGEESSLLDEVIIRTTSRTGKLIKDDRSTSRQIGRSMSSANRSATGGTLTRVKTKS</sequence>
<dbReference type="Proteomes" id="UP000478052">
    <property type="component" value="Unassembled WGS sequence"/>
</dbReference>
<dbReference type="EMBL" id="VUJU01000092">
    <property type="protein sequence ID" value="KAF0773155.1"/>
    <property type="molecule type" value="Genomic_DNA"/>
</dbReference>
<feature type="compositionally biased region" description="Basic and acidic residues" evidence="1">
    <location>
        <begin position="770"/>
        <end position="781"/>
    </location>
</feature>
<feature type="compositionally biased region" description="Low complexity" evidence="1">
    <location>
        <begin position="937"/>
        <end position="950"/>
    </location>
</feature>
<feature type="compositionally biased region" description="Basic and acidic residues" evidence="1">
    <location>
        <begin position="588"/>
        <end position="617"/>
    </location>
</feature>
<comment type="caution">
    <text evidence="2">The sequence shown here is derived from an EMBL/GenBank/DDBJ whole genome shotgun (WGS) entry which is preliminary data.</text>
</comment>
<dbReference type="OrthoDB" id="6512771at2759"/>
<feature type="compositionally biased region" description="Low complexity" evidence="1">
    <location>
        <begin position="618"/>
        <end position="628"/>
    </location>
</feature>
<feature type="compositionally biased region" description="Polar residues" evidence="1">
    <location>
        <begin position="710"/>
        <end position="728"/>
    </location>
</feature>
<accession>A0A6G0ZPH2</accession>
<feature type="region of interest" description="Disordered" evidence="1">
    <location>
        <begin position="849"/>
        <end position="1016"/>
    </location>
</feature>
<dbReference type="AlphaFoldDB" id="A0A6G0ZPH2"/>
<feature type="compositionally biased region" description="Polar residues" evidence="1">
    <location>
        <begin position="442"/>
        <end position="453"/>
    </location>
</feature>
<proteinExistence type="predicted"/>
<keyword evidence="3" id="KW-1185">Reference proteome</keyword>
<feature type="region of interest" description="Disordered" evidence="1">
    <location>
        <begin position="172"/>
        <end position="296"/>
    </location>
</feature>
<evidence type="ECO:0000313" key="3">
    <source>
        <dbReference type="Proteomes" id="UP000478052"/>
    </source>
</evidence>
<name>A0A6G0ZPH2_APHCR</name>
<feature type="compositionally biased region" description="Basic and acidic residues" evidence="1">
    <location>
        <begin position="902"/>
        <end position="914"/>
    </location>
</feature>
<reference evidence="2 3" key="1">
    <citation type="submission" date="2019-08" db="EMBL/GenBank/DDBJ databases">
        <title>Whole genome of Aphis craccivora.</title>
        <authorList>
            <person name="Voronova N.V."/>
            <person name="Shulinski R.S."/>
            <person name="Bandarenka Y.V."/>
            <person name="Zhorov D.G."/>
            <person name="Warner D."/>
        </authorList>
    </citation>
    <scope>NUCLEOTIDE SEQUENCE [LARGE SCALE GENOMIC DNA]</scope>
    <source>
        <strain evidence="2">180601</strain>
        <tissue evidence="2">Whole Body</tissue>
    </source>
</reference>
<feature type="compositionally biased region" description="Basic and acidic residues" evidence="1">
    <location>
        <begin position="231"/>
        <end position="241"/>
    </location>
</feature>
<feature type="region of interest" description="Disordered" evidence="1">
    <location>
        <begin position="567"/>
        <end position="800"/>
    </location>
</feature>
<feature type="compositionally biased region" description="Polar residues" evidence="1">
    <location>
        <begin position="687"/>
        <end position="702"/>
    </location>
</feature>